<dbReference type="Gene3D" id="3.30.420.40">
    <property type="match status" value="2"/>
</dbReference>
<evidence type="ECO:0000313" key="2">
    <source>
        <dbReference type="EMBL" id="QLB50461.1"/>
    </source>
</evidence>
<dbReference type="PANTHER" id="PTHR18964:SF170">
    <property type="entry name" value="SUGAR KINASE"/>
    <property type="match status" value="1"/>
</dbReference>
<dbReference type="SUPFAM" id="SSF53067">
    <property type="entry name" value="Actin-like ATPase domain"/>
    <property type="match status" value="1"/>
</dbReference>
<dbReference type="InterPro" id="IPR000600">
    <property type="entry name" value="ROK"/>
</dbReference>
<dbReference type="PANTHER" id="PTHR18964">
    <property type="entry name" value="ROK (REPRESSOR, ORF, KINASE) FAMILY"/>
    <property type="match status" value="1"/>
</dbReference>
<proteinExistence type="inferred from homology"/>
<comment type="similarity">
    <text evidence="1">Belongs to the ROK (NagC/XylR) family.</text>
</comment>
<evidence type="ECO:0000256" key="1">
    <source>
        <dbReference type="ARBA" id="ARBA00006479"/>
    </source>
</evidence>
<dbReference type="AlphaFoldDB" id="A0A7H8V1Z8"/>
<dbReference type="CDD" id="cd24152">
    <property type="entry name" value="ASKHA_NBD_ROK-like"/>
    <property type="match status" value="1"/>
</dbReference>
<dbReference type="Pfam" id="PF00480">
    <property type="entry name" value="ROK"/>
    <property type="match status" value="1"/>
</dbReference>
<reference evidence="2 3" key="1">
    <citation type="submission" date="2019-06" db="EMBL/GenBank/DDBJ databases">
        <title>The organization of the Streptococcus sanguinis genomes.</title>
        <authorList>
            <person name="Wang H.Y."/>
            <person name="Chen Y.Y.M."/>
            <person name="Wu C.H."/>
        </authorList>
    </citation>
    <scope>NUCLEOTIDE SEQUENCE [LARGE SCALE GENOMIC DNA]</scope>
    <source>
        <strain evidence="2 3">CGMH058</strain>
    </source>
</reference>
<dbReference type="EMBL" id="CP040798">
    <property type="protein sequence ID" value="QLB50461.1"/>
    <property type="molecule type" value="Genomic_DNA"/>
</dbReference>
<gene>
    <name evidence="2" type="ORF">FDP16_08130</name>
</gene>
<sequence>MAILAFDIGGTAVKYGLFKDDKLQEISSFLTPISWEEMKEKCLTVKDKYNNENLEGVAISSPGSVDVEAGVVHGISAVPYIHHFPIVEAFEDCFRLPVSIENDANCAALAEVAFGVAKQCQDVLFFVIGSGLGGAVVINRKLHKGRNLFGGEFGYMMMEDGTTLSSRVSPVHVAKRFSKAQDLGTDLSGKELFELANQGDSEAHLAVEGLLDSLALAIFNTCLVLNPDMVVIGGGISQRKNLASDIQKRVEQLKQRTKATDMDVKIAACHYFNDANLIGAVAHFLNSHTDR</sequence>
<dbReference type="RefSeq" id="WP_176799224.1">
    <property type="nucleotide sequence ID" value="NZ_CP040798.1"/>
</dbReference>
<evidence type="ECO:0000313" key="3">
    <source>
        <dbReference type="Proteomes" id="UP000509535"/>
    </source>
</evidence>
<dbReference type="Proteomes" id="UP000509535">
    <property type="component" value="Chromosome"/>
</dbReference>
<protein>
    <submittedName>
        <fullName evidence="2">ROK family protein</fullName>
    </submittedName>
</protein>
<accession>A0A7H8V1Z8</accession>
<dbReference type="InterPro" id="IPR043129">
    <property type="entry name" value="ATPase_NBD"/>
</dbReference>
<organism evidence="2 3">
    <name type="scientific">Streptococcus sanguinis</name>
    <dbReference type="NCBI Taxonomy" id="1305"/>
    <lineage>
        <taxon>Bacteria</taxon>
        <taxon>Bacillati</taxon>
        <taxon>Bacillota</taxon>
        <taxon>Bacilli</taxon>
        <taxon>Lactobacillales</taxon>
        <taxon>Streptococcaceae</taxon>
        <taxon>Streptococcus</taxon>
    </lineage>
</organism>
<name>A0A7H8V1Z8_STRSA</name>